<feature type="binding site" evidence="7">
    <location>
        <position position="153"/>
    </location>
    <ligand>
        <name>S-adenosyl-L-methionine</name>
        <dbReference type="ChEBI" id="CHEBI:59789"/>
    </ligand>
</feature>
<evidence type="ECO:0000256" key="4">
    <source>
        <dbReference type="ARBA" id="ARBA00022679"/>
    </source>
</evidence>
<sequence>MTGASKNSSLPPLSTVVNREHCLRRNGNWCRSDISSLGSTTSLECIADEINTLKERIGAVCASDHDQLRKWRLHTQETHPLSAAPKLLREHYNCERTSQSYCKFLEILVRYPQLVSNRSHSLSLRSFHLCEAPGHFISALDRFLCTFHSNMDWFWEANSLNPHHEATNACDMILEDEVILGQPSRWHFGKDGSGDIRKWDDDYLTSIIRSGRYSLVTADGSFYTQDVPGQQELKTLPLLETELKIALKLLANGGSLVIKVYTFFMAETRSLIGKVASYFDDAFVFKPMSSKGGNNERYLICMGYRRQNPVESMDLEIDSVITNCEIYFSKLQSSFLEANLRTYNTVTKAELGVFRESVLREFRKRTLVTYIANPLRNSHLDSQPLDRPWIQMFGSNYVESLRQICDKQSAVQHLKEFIQSDCMNEYEVIDDVEVEFAASEVEFIGWSVEKLITEKVIVPGSTRGRVVHSLFTPPVLLRCLLTWKPEILVDLCRCSNRDERFSRSLESLGNVTVDLCKLQQPDDWFWLLQNVLDGVFAAYTLSHFGIYLLCPMSRCGAVREERARWFASVPRRERISQLTLVWSAHTTPFVLSRFSASVIAVLCMMFFKFSLTGGYTFATFSMPNYPEDLPPGLGSYLSLLSRISTEMEGLQCFVPTSMLAMLHPYLLSVNRRQWRDLLARENISDIEICNTKVPNGS</sequence>
<comment type="caution">
    <text evidence="9">The sequence shown here is derived from an EMBL/GenBank/DDBJ whole genome shotgun (WGS) entry which is preliminary data.</text>
</comment>
<dbReference type="GO" id="GO:0004483">
    <property type="term" value="F:methyltransferase cap1 activity"/>
    <property type="evidence" value="ECO:0007669"/>
    <property type="project" value="UniProtKB-ARBA"/>
</dbReference>
<reference evidence="9" key="1">
    <citation type="submission" date="2021-06" db="EMBL/GenBank/DDBJ databases">
        <title>Parelaphostrongylus tenuis whole genome reference sequence.</title>
        <authorList>
            <person name="Garwood T.J."/>
            <person name="Larsen P.A."/>
            <person name="Fountain-Jones N.M."/>
            <person name="Garbe J.R."/>
            <person name="Macchietto M.G."/>
            <person name="Kania S.A."/>
            <person name="Gerhold R.W."/>
            <person name="Richards J.E."/>
            <person name="Wolf T.M."/>
        </authorList>
    </citation>
    <scope>NUCLEOTIDE SEQUENCE</scope>
    <source>
        <strain evidence="9">MNPRO001-30</strain>
        <tissue evidence="9">Meninges</tissue>
    </source>
</reference>
<dbReference type="GO" id="GO:0032259">
    <property type="term" value="P:methylation"/>
    <property type="evidence" value="ECO:0007669"/>
    <property type="project" value="UniProtKB-KW"/>
</dbReference>
<dbReference type="InterPro" id="IPR002877">
    <property type="entry name" value="RNA_MeTrfase_FtsJ_dom"/>
</dbReference>
<feature type="binding site" evidence="7">
    <location>
        <position position="219"/>
    </location>
    <ligand>
        <name>S-adenosyl-L-methionine</name>
        <dbReference type="ChEBI" id="CHEBI:59789"/>
    </ligand>
</feature>
<dbReference type="GO" id="GO:0006370">
    <property type="term" value="P:7-methylguanosine mRNA capping"/>
    <property type="evidence" value="ECO:0007669"/>
    <property type="project" value="TreeGrafter"/>
</dbReference>
<feature type="binding site" evidence="7">
    <location>
        <position position="134"/>
    </location>
    <ligand>
        <name>S-adenosyl-L-methionine</name>
        <dbReference type="ChEBI" id="CHEBI:59789"/>
    </ligand>
</feature>
<comment type="catalytic activity">
    <reaction evidence="6">
        <text>a 5'-end (N(7)-methyl 5'-triphosphoguanosine)-(2'-O-methyl-ribonucleoside)-(ribonucleotide) in mRNA + S-adenosyl-L-methionine = a 5'-end (N(7)-methyl 5'-triphosphoguanosine)-(2'-O-methyl-ribonucleoside)-(2'-O-methyl-ribonucleotide) in mRNA + S-adenosyl-L-homocysteine + H(+)</text>
        <dbReference type="Rhea" id="RHEA:67024"/>
        <dbReference type="Rhea" id="RHEA-COMP:17169"/>
        <dbReference type="Rhea" id="RHEA-COMP:17170"/>
        <dbReference type="ChEBI" id="CHEBI:15378"/>
        <dbReference type="ChEBI" id="CHEBI:57856"/>
        <dbReference type="ChEBI" id="CHEBI:59789"/>
        <dbReference type="ChEBI" id="CHEBI:167612"/>
        <dbReference type="ChEBI" id="CHEBI:167614"/>
        <dbReference type="EC" id="2.1.1.296"/>
    </reaction>
</comment>
<evidence type="ECO:0000256" key="6">
    <source>
        <dbReference type="ARBA" id="ARBA00049477"/>
    </source>
</evidence>
<dbReference type="InterPro" id="IPR050851">
    <property type="entry name" value="mRNA_Cap_2O-Ribose_MeTrfase"/>
</dbReference>
<keyword evidence="4 7" id="KW-0808">Transferase</keyword>
<dbReference type="Gene3D" id="3.40.50.12760">
    <property type="match status" value="1"/>
</dbReference>
<feature type="domain" description="Adrift-type SAM-dependent 2'-O-MTase" evidence="8">
    <location>
        <begin position="95"/>
        <end position="306"/>
    </location>
</feature>
<evidence type="ECO:0000256" key="1">
    <source>
        <dbReference type="ARBA" id="ARBA00012770"/>
    </source>
</evidence>
<keyword evidence="5 7" id="KW-0949">S-adenosyl-L-methionine</keyword>
<dbReference type="PROSITE" id="PS51614">
    <property type="entry name" value="SAM_MT_ADRIFT"/>
    <property type="match status" value="1"/>
</dbReference>
<name>A0AAD5N8C5_PARTN</name>
<dbReference type="EMBL" id="JAHQIW010004423">
    <property type="protein sequence ID" value="KAJ1362329.1"/>
    <property type="molecule type" value="Genomic_DNA"/>
</dbReference>
<keyword evidence="10" id="KW-1185">Reference proteome</keyword>
<evidence type="ECO:0000256" key="2">
    <source>
        <dbReference type="ARBA" id="ARBA00021134"/>
    </source>
</evidence>
<evidence type="ECO:0000313" key="10">
    <source>
        <dbReference type="Proteomes" id="UP001196413"/>
    </source>
</evidence>
<dbReference type="PANTHER" id="PTHR16121:SF2">
    <property type="entry name" value="CAP-SPECIFIC MRNA (NUCLEOSIDE-2'-O-)-METHYLTRANSFERASE 2"/>
    <property type="match status" value="1"/>
</dbReference>
<evidence type="ECO:0000259" key="8">
    <source>
        <dbReference type="PROSITE" id="PS51614"/>
    </source>
</evidence>
<evidence type="ECO:0000256" key="3">
    <source>
        <dbReference type="ARBA" id="ARBA00022603"/>
    </source>
</evidence>
<dbReference type="SUPFAM" id="SSF53335">
    <property type="entry name" value="S-adenosyl-L-methionine-dependent methyltransferases"/>
    <property type="match status" value="1"/>
</dbReference>
<evidence type="ECO:0000313" key="9">
    <source>
        <dbReference type="EMBL" id="KAJ1362329.1"/>
    </source>
</evidence>
<dbReference type="InterPro" id="IPR025807">
    <property type="entry name" value="Adrift-typ_MeTrfase"/>
</dbReference>
<dbReference type="GO" id="GO:0005737">
    <property type="term" value="C:cytoplasm"/>
    <property type="evidence" value="ECO:0007669"/>
    <property type="project" value="TreeGrafter"/>
</dbReference>
<protein>
    <recommendedName>
        <fullName evidence="2">Cap-specific mRNA (nucleoside-2'-O-)-methyltransferase 2</fullName>
        <ecNumber evidence="1">2.1.1.296</ecNumber>
    </recommendedName>
</protein>
<proteinExistence type="predicted"/>
<organism evidence="9 10">
    <name type="scientific">Parelaphostrongylus tenuis</name>
    <name type="common">Meningeal worm</name>
    <dbReference type="NCBI Taxonomy" id="148309"/>
    <lineage>
        <taxon>Eukaryota</taxon>
        <taxon>Metazoa</taxon>
        <taxon>Ecdysozoa</taxon>
        <taxon>Nematoda</taxon>
        <taxon>Chromadorea</taxon>
        <taxon>Rhabditida</taxon>
        <taxon>Rhabditina</taxon>
        <taxon>Rhabditomorpha</taxon>
        <taxon>Strongyloidea</taxon>
        <taxon>Metastrongylidae</taxon>
        <taxon>Parelaphostrongylus</taxon>
    </lineage>
</organism>
<accession>A0AAD5N8C5</accession>
<feature type="active site" description="Proton acceptor" evidence="7">
    <location>
        <position position="259"/>
    </location>
</feature>
<evidence type="ECO:0000256" key="5">
    <source>
        <dbReference type="ARBA" id="ARBA00022691"/>
    </source>
</evidence>
<dbReference type="Proteomes" id="UP001196413">
    <property type="component" value="Unassembled WGS sequence"/>
</dbReference>
<dbReference type="Pfam" id="PF01728">
    <property type="entry name" value="FtsJ"/>
    <property type="match status" value="1"/>
</dbReference>
<keyword evidence="3 7" id="KW-0489">Methyltransferase</keyword>
<gene>
    <name evidence="9" type="primary">FTSJD1</name>
    <name evidence="9" type="ORF">KIN20_021852</name>
</gene>
<dbReference type="PANTHER" id="PTHR16121">
    <property type="entry name" value="CAP-SPECIFIC MRNA (NUCLEOSIDE-2'-O-)-METHYLTRANSFERASE 1-RELATED"/>
    <property type="match status" value="1"/>
</dbReference>
<evidence type="ECO:0000256" key="7">
    <source>
        <dbReference type="PROSITE-ProRule" id="PRU00946"/>
    </source>
</evidence>
<dbReference type="AlphaFoldDB" id="A0AAD5N8C5"/>
<dbReference type="EC" id="2.1.1.296" evidence="1"/>
<dbReference type="InterPro" id="IPR029063">
    <property type="entry name" value="SAM-dependent_MTases_sf"/>
</dbReference>
<dbReference type="GO" id="GO:0120550">
    <property type="term" value="F:methyltransferase cap2 activity"/>
    <property type="evidence" value="ECO:0007669"/>
    <property type="project" value="UniProtKB-EC"/>
</dbReference>
<dbReference type="GO" id="GO:0005634">
    <property type="term" value="C:nucleus"/>
    <property type="evidence" value="ECO:0007669"/>
    <property type="project" value="TreeGrafter"/>
</dbReference>